<proteinExistence type="predicted"/>
<sequence length="107" mass="12571">MSEDECEFNDLLISEIFEDYSPPKYEPYQDEEGKFKAPETATDSLIKFMKFVLTEIGGDKFNRFSSTFYLAKKSLGLKDQFHSFIFCTKYHKLYNRDRAPNRLGRVG</sequence>
<keyword evidence="2" id="KW-1185">Reference proteome</keyword>
<dbReference type="AlphaFoldDB" id="A0A9W4WUE9"/>
<dbReference type="Proteomes" id="UP001153678">
    <property type="component" value="Unassembled WGS sequence"/>
</dbReference>
<comment type="caution">
    <text evidence="1">The sequence shown here is derived from an EMBL/GenBank/DDBJ whole genome shotgun (WGS) entry which is preliminary data.</text>
</comment>
<protein>
    <submittedName>
        <fullName evidence="1">14757_t:CDS:1</fullName>
    </submittedName>
</protein>
<gene>
    <name evidence="1" type="ORF">FWILDA_LOCUS13233</name>
</gene>
<evidence type="ECO:0000313" key="1">
    <source>
        <dbReference type="EMBL" id="CAI2187740.1"/>
    </source>
</evidence>
<name>A0A9W4WUE9_9GLOM</name>
<accession>A0A9W4WUE9</accession>
<feature type="non-terminal residue" evidence="1">
    <location>
        <position position="107"/>
    </location>
</feature>
<organism evidence="1 2">
    <name type="scientific">Funneliformis geosporum</name>
    <dbReference type="NCBI Taxonomy" id="1117311"/>
    <lineage>
        <taxon>Eukaryota</taxon>
        <taxon>Fungi</taxon>
        <taxon>Fungi incertae sedis</taxon>
        <taxon>Mucoromycota</taxon>
        <taxon>Glomeromycotina</taxon>
        <taxon>Glomeromycetes</taxon>
        <taxon>Glomerales</taxon>
        <taxon>Glomeraceae</taxon>
        <taxon>Funneliformis</taxon>
    </lineage>
</organism>
<reference evidence="1" key="1">
    <citation type="submission" date="2022-08" db="EMBL/GenBank/DDBJ databases">
        <authorList>
            <person name="Kallberg Y."/>
            <person name="Tangrot J."/>
            <person name="Rosling A."/>
        </authorList>
    </citation>
    <scope>NUCLEOTIDE SEQUENCE</scope>
    <source>
        <strain evidence="1">Wild A</strain>
    </source>
</reference>
<dbReference type="EMBL" id="CAMKVN010004795">
    <property type="protein sequence ID" value="CAI2187740.1"/>
    <property type="molecule type" value="Genomic_DNA"/>
</dbReference>
<dbReference type="OrthoDB" id="2436336at2759"/>
<evidence type="ECO:0000313" key="2">
    <source>
        <dbReference type="Proteomes" id="UP001153678"/>
    </source>
</evidence>